<proteinExistence type="predicted"/>
<gene>
    <name evidence="2" type="ORF">ECE50_019585</name>
</gene>
<keyword evidence="3" id="KW-1185">Reference proteome</keyword>
<feature type="transmembrane region" description="Helical" evidence="1">
    <location>
        <begin position="54"/>
        <end position="74"/>
    </location>
</feature>
<feature type="transmembrane region" description="Helical" evidence="1">
    <location>
        <begin position="81"/>
        <end position="105"/>
    </location>
</feature>
<dbReference type="EMBL" id="RIAR02000001">
    <property type="protein sequence ID" value="NSL89054.1"/>
    <property type="molecule type" value="Genomic_DNA"/>
</dbReference>
<comment type="caution">
    <text evidence="2">The sequence shown here is derived from an EMBL/GenBank/DDBJ whole genome shotgun (WGS) entry which is preliminary data.</text>
</comment>
<protein>
    <submittedName>
        <fullName evidence="2">Uncharacterized protein</fullName>
    </submittedName>
</protein>
<dbReference type="AlphaFoldDB" id="A0A9Q5D7L2"/>
<evidence type="ECO:0000313" key="3">
    <source>
        <dbReference type="Proteomes" id="UP000281028"/>
    </source>
</evidence>
<dbReference type="Proteomes" id="UP000281028">
    <property type="component" value="Unassembled WGS sequence"/>
</dbReference>
<feature type="transmembrane region" description="Helical" evidence="1">
    <location>
        <begin position="12"/>
        <end position="34"/>
    </location>
</feature>
<sequence>MKLSAMSVKQALKIALIICVACVLLVWVGLAVFMDTKLVDIHMHDTYVVVAAPYLTGFLASVLLCCIFGVLTIVKRYRHRVFLIFFLLTGLIPILCIGAVFDLVFHLF</sequence>
<keyword evidence="1" id="KW-1133">Transmembrane helix</keyword>
<reference evidence="2" key="1">
    <citation type="submission" date="2020-05" db="EMBL/GenBank/DDBJ databases">
        <title>Chitinophaga laudate sp. nov., isolated from a tropical peat swamp.</title>
        <authorList>
            <person name="Goh C.B.S."/>
            <person name="Lee M.S."/>
            <person name="Parimannan S."/>
            <person name="Pasbakhsh P."/>
            <person name="Yule C.M."/>
            <person name="Rajandas H."/>
            <person name="Loke S."/>
            <person name="Croft L."/>
            <person name="Tan J.B.L."/>
        </authorList>
    </citation>
    <scope>NUCLEOTIDE SEQUENCE</scope>
    <source>
        <strain evidence="2">Mgbs1</strain>
    </source>
</reference>
<keyword evidence="1" id="KW-0812">Transmembrane</keyword>
<name>A0A9Q5D7L2_9BACT</name>
<keyword evidence="1" id="KW-0472">Membrane</keyword>
<evidence type="ECO:0000313" key="2">
    <source>
        <dbReference type="EMBL" id="NSL89054.1"/>
    </source>
</evidence>
<organism evidence="2 3">
    <name type="scientific">Chitinophaga solisilvae</name>
    <dbReference type="NCBI Taxonomy" id="1233460"/>
    <lineage>
        <taxon>Bacteria</taxon>
        <taxon>Pseudomonadati</taxon>
        <taxon>Bacteroidota</taxon>
        <taxon>Chitinophagia</taxon>
        <taxon>Chitinophagales</taxon>
        <taxon>Chitinophagaceae</taxon>
        <taxon>Chitinophaga</taxon>
    </lineage>
</organism>
<accession>A0A9Q5D7L2</accession>
<evidence type="ECO:0000256" key="1">
    <source>
        <dbReference type="SAM" id="Phobius"/>
    </source>
</evidence>